<accession>A0A935K4I8</accession>
<name>A0A935K4I8_9RHOO</name>
<dbReference type="Proteomes" id="UP000739411">
    <property type="component" value="Unassembled WGS sequence"/>
</dbReference>
<evidence type="ECO:0000313" key="1">
    <source>
        <dbReference type="EMBL" id="MBK7416489.1"/>
    </source>
</evidence>
<dbReference type="AlphaFoldDB" id="A0A935K4I8"/>
<reference evidence="1 2" key="1">
    <citation type="submission" date="2020-10" db="EMBL/GenBank/DDBJ databases">
        <title>Connecting structure to function with the recovery of over 1000 high-quality activated sludge metagenome-assembled genomes encoding full-length rRNA genes using long-read sequencing.</title>
        <authorList>
            <person name="Singleton C.M."/>
            <person name="Petriglieri F."/>
            <person name="Kristensen J.M."/>
            <person name="Kirkegaard R.H."/>
            <person name="Michaelsen T.Y."/>
            <person name="Andersen M.H."/>
            <person name="Karst S.M."/>
            <person name="Dueholm M.S."/>
            <person name="Nielsen P.H."/>
            <person name="Albertsen M."/>
        </authorList>
    </citation>
    <scope>NUCLEOTIDE SEQUENCE [LARGE SCALE GENOMIC DNA]</scope>
    <source>
        <strain evidence="1">EsbW_18-Q3-R4-48_BATAC.463</strain>
    </source>
</reference>
<proteinExistence type="predicted"/>
<comment type="caution">
    <text evidence="1">The sequence shown here is derived from an EMBL/GenBank/DDBJ whole genome shotgun (WGS) entry which is preliminary data.</text>
</comment>
<dbReference type="EMBL" id="JADJMS010000045">
    <property type="protein sequence ID" value="MBK7416489.1"/>
    <property type="molecule type" value="Genomic_DNA"/>
</dbReference>
<sequence>MESGARCCGVYFKAWWLGAIRERFVSEAVANSVALVALAEHPSEAGIGVAVTRFWKAGSVDYKRIPELAGVDLDSYRQRGRFETRVTVGK</sequence>
<protein>
    <submittedName>
        <fullName evidence="1">Uncharacterized protein</fullName>
    </submittedName>
</protein>
<organism evidence="1 2">
    <name type="scientific">Candidatus Dechloromonas phosphorivorans</name>
    <dbReference type="NCBI Taxonomy" id="2899244"/>
    <lineage>
        <taxon>Bacteria</taxon>
        <taxon>Pseudomonadati</taxon>
        <taxon>Pseudomonadota</taxon>
        <taxon>Betaproteobacteria</taxon>
        <taxon>Rhodocyclales</taxon>
        <taxon>Azonexaceae</taxon>
        <taxon>Dechloromonas</taxon>
    </lineage>
</organism>
<evidence type="ECO:0000313" key="2">
    <source>
        <dbReference type="Proteomes" id="UP000739411"/>
    </source>
</evidence>
<gene>
    <name evidence="1" type="ORF">IPJ38_16720</name>
</gene>